<reference evidence="5 6" key="2">
    <citation type="submission" date="2016-05" db="EMBL/GenBank/DDBJ databases">
        <title>Lineage-specific infection strategies underlie the spectrum of fungal disease in amphibians.</title>
        <authorList>
            <person name="Cuomo C.A."/>
            <person name="Farrer R.A."/>
            <person name="James T."/>
            <person name="Longcore J."/>
            <person name="Birren B."/>
        </authorList>
    </citation>
    <scope>NUCLEOTIDE SEQUENCE [LARGE SCALE GENOMIC DNA]</scope>
    <source>
        <strain evidence="5 6">JEL423</strain>
    </source>
</reference>
<dbReference type="VEuPathDB" id="FungiDB:BDEG_20667"/>
<dbReference type="GO" id="GO:0005635">
    <property type="term" value="C:nuclear envelope"/>
    <property type="evidence" value="ECO:0007669"/>
    <property type="project" value="TreeGrafter"/>
</dbReference>
<proteinExistence type="predicted"/>
<dbReference type="PANTHER" id="PTHR10997">
    <property type="entry name" value="IMPORTIN-7, 8, 11"/>
    <property type="match status" value="1"/>
</dbReference>
<dbReference type="Proteomes" id="UP000077115">
    <property type="component" value="Unassembled WGS sequence"/>
</dbReference>
<dbReference type="InterPro" id="IPR016024">
    <property type="entry name" value="ARM-type_fold"/>
</dbReference>
<dbReference type="SUPFAM" id="SSF48371">
    <property type="entry name" value="ARM repeat"/>
    <property type="match status" value="1"/>
</dbReference>
<organism evidence="5 6">
    <name type="scientific">Batrachochytrium dendrobatidis (strain JEL423)</name>
    <dbReference type="NCBI Taxonomy" id="403673"/>
    <lineage>
        <taxon>Eukaryota</taxon>
        <taxon>Fungi</taxon>
        <taxon>Fungi incertae sedis</taxon>
        <taxon>Chytridiomycota</taxon>
        <taxon>Chytridiomycota incertae sedis</taxon>
        <taxon>Chytridiomycetes</taxon>
        <taxon>Rhizophydiales</taxon>
        <taxon>Rhizophydiales incertae sedis</taxon>
        <taxon>Batrachochytrium</taxon>
    </lineage>
</organism>
<feature type="compositionally biased region" description="Acidic residues" evidence="2">
    <location>
        <begin position="917"/>
        <end position="930"/>
    </location>
</feature>
<keyword evidence="1" id="KW-0813">Transport</keyword>
<dbReference type="InterPro" id="IPR013598">
    <property type="entry name" value="Exportin-1/Importin-b-like"/>
</dbReference>
<gene>
    <name evidence="5" type="ORF">BDEG_20667</name>
</gene>
<dbReference type="GO" id="GO:0005829">
    <property type="term" value="C:cytosol"/>
    <property type="evidence" value="ECO:0007669"/>
    <property type="project" value="TreeGrafter"/>
</dbReference>
<name>A0A177W9V4_BATDL</name>
<feature type="domain" description="Exportin-1/Importin-beta-like" evidence="3">
    <location>
        <begin position="84"/>
        <end position="133"/>
    </location>
</feature>
<evidence type="ECO:0000259" key="3">
    <source>
        <dbReference type="Pfam" id="PF08389"/>
    </source>
</evidence>
<keyword evidence="1" id="KW-0653">Protein transport</keyword>
<feature type="domain" description="Importin-9 central HEAT repeats" evidence="4">
    <location>
        <begin position="331"/>
        <end position="590"/>
    </location>
</feature>
<dbReference type="Pfam" id="PF08389">
    <property type="entry name" value="Xpo1"/>
    <property type="match status" value="1"/>
</dbReference>
<dbReference type="InterPro" id="IPR011989">
    <property type="entry name" value="ARM-like"/>
</dbReference>
<dbReference type="InterPro" id="IPR056840">
    <property type="entry name" value="HEAT_IPO9_central"/>
</dbReference>
<dbReference type="EMBL" id="DS022300">
    <property type="protein sequence ID" value="OAJ36502.1"/>
    <property type="molecule type" value="Genomic_DNA"/>
</dbReference>
<protein>
    <submittedName>
        <fullName evidence="5">Uncharacterized protein</fullName>
    </submittedName>
</protein>
<dbReference type="Gene3D" id="1.25.10.10">
    <property type="entry name" value="Leucine-rich Repeat Variant"/>
    <property type="match status" value="1"/>
</dbReference>
<dbReference type="eggNOG" id="KOG2274">
    <property type="taxonomic scope" value="Eukaryota"/>
</dbReference>
<dbReference type="AlphaFoldDB" id="A0A177W9V4"/>
<dbReference type="GO" id="GO:0006606">
    <property type="term" value="P:protein import into nucleus"/>
    <property type="evidence" value="ECO:0007669"/>
    <property type="project" value="TreeGrafter"/>
</dbReference>
<evidence type="ECO:0000313" key="6">
    <source>
        <dbReference type="Proteomes" id="UP000077115"/>
    </source>
</evidence>
<dbReference type="STRING" id="403673.A0A177W9V4"/>
<reference evidence="5 6" key="1">
    <citation type="submission" date="2006-10" db="EMBL/GenBank/DDBJ databases">
        <title>The Genome Sequence of Batrachochytrium dendrobatidis JEL423.</title>
        <authorList>
            <consortium name="The Broad Institute Genome Sequencing Platform"/>
            <person name="Birren B."/>
            <person name="Lander E."/>
            <person name="Galagan J."/>
            <person name="Cuomo C."/>
            <person name="Devon K."/>
            <person name="Jaffe D."/>
            <person name="Butler J."/>
            <person name="Alvarez P."/>
            <person name="Gnerre S."/>
            <person name="Grabherr M."/>
            <person name="Kleber M."/>
            <person name="Mauceli E."/>
            <person name="Brockman W."/>
            <person name="Young S."/>
            <person name="LaButti K."/>
            <person name="Sykes S."/>
            <person name="DeCaprio D."/>
            <person name="Crawford M."/>
            <person name="Koehrsen M."/>
            <person name="Engels R."/>
            <person name="Montgomery P."/>
            <person name="Pearson M."/>
            <person name="Howarth C."/>
            <person name="Larson L."/>
            <person name="White J."/>
            <person name="O'Leary S."/>
            <person name="Kodira C."/>
            <person name="Zeng Q."/>
            <person name="Yandava C."/>
            <person name="Alvarado L."/>
            <person name="Longcore J."/>
            <person name="James T."/>
        </authorList>
    </citation>
    <scope>NUCLEOTIDE SEQUENCE [LARGE SCALE GENOMIC DNA]</scope>
    <source>
        <strain evidence="5 6">JEL423</strain>
    </source>
</reference>
<feature type="region of interest" description="Disordered" evidence="2">
    <location>
        <begin position="900"/>
        <end position="930"/>
    </location>
</feature>
<dbReference type="Pfam" id="PF25018">
    <property type="entry name" value="HEAT_IPO9_c"/>
    <property type="match status" value="1"/>
</dbReference>
<evidence type="ECO:0000256" key="1">
    <source>
        <dbReference type="ARBA" id="ARBA00022927"/>
    </source>
</evidence>
<evidence type="ECO:0000313" key="5">
    <source>
        <dbReference type="EMBL" id="OAJ36502.1"/>
    </source>
</evidence>
<evidence type="ECO:0000256" key="2">
    <source>
        <dbReference type="SAM" id="MobiDB-lite"/>
    </source>
</evidence>
<evidence type="ECO:0000259" key="4">
    <source>
        <dbReference type="Pfam" id="PF25018"/>
    </source>
</evidence>
<dbReference type="OrthoDB" id="431626at2759"/>
<sequence>MDIGKAVLDTLTQCLSSDSNTLRVGEETLQQLAAHPTALTLKSYVDTHWSSKCERFTGPEPPEEVKSWIMANILRGLSEPLNSIRVAIAYAVSKIAHIDWPEAWPNFFDDLMSHLKSGEPSQVHGAMRVLAEFVRDDITDQQFPAVAPILLPELYSIFSSPDRFNSHIRAKSVAILRDFIEMIFMVKEEHPEVVPNYLDPLLTMWIDGFKTALAEDYSVENIPIKNDVLRAVVKITRGFPKQASHHLRPLMELVWMDLCRFSDRYECDFVAPAIDGFAGHDNAEIDSDGENLGLEPILLSLFEFTQMAIKKKAFSNMFLNATAPSSATREQQPTLIQFIHVCLKYMRITTEMELNWIKDMNQYIQDDGDDSLIFNVRTAVEEILTTLLDTYHVDTLNALCHCTTEMFQLSGQLRDQGVLLWWKNTEAALLALGRAQPELVDAMQTGQIQYDIGGLFDHIVLSSLKSFDHPLLQGRALWFASQFAHVLPQHLTKEYIQGAVSAIQHDSVDFAMRVCALKAIKCFCETDAKIELRSHQADILVGIAALAPNATSDSLLLLLETLVYVIKIDQTVTDEHESLISTLLLNVLNRGLTDFVVVDTIQDIIAVMATSKNTTFQERMLPYFAKCINTETLQQSPETVTSILLFVETMIKKAPEPFSPAYVRELLPRVFSVTAVSHDSALLQNSEGVIKALVHRDFSSITAWSNGNMTGLECIIRFIAQLLDPSQSESAAMFVGDLVTKLIQKGHAILAPVLPELLHSVVCRLESARRPTFIQTLVLVFAHLIQNQMDVVISFLSESVVNNKDGLSILLNAWCDNFQDFHGVFANKTSCTALAKMLSNPSPLLDKIQVRGDLIVPSETKIITRSISKLTPDKYAYVSFRCRALQLLLKEHLHQIHSKARSAKTTLQPSNHHALDETIDSDGIEEDDWEDEDDELNVPFDFNQLNSFIYDDEDDQDRDVAEDADIQADPVYHIDVKSFIETFMRDAAAHNAAALSTLAESLDKSSKEQLQAILSQT</sequence>
<dbReference type="PANTHER" id="PTHR10997:SF9">
    <property type="entry name" value="IMPORTIN-9"/>
    <property type="match status" value="1"/>
</dbReference>
<accession>A0A177W9V4</accession>